<dbReference type="InterPro" id="IPR018114">
    <property type="entry name" value="TRYPSIN_HIS"/>
</dbReference>
<dbReference type="InterPro" id="IPR033116">
    <property type="entry name" value="TRYPSIN_SER"/>
</dbReference>
<accession>A0AB38ZE43</accession>
<dbReference type="InterPro" id="IPR001254">
    <property type="entry name" value="Trypsin_dom"/>
</dbReference>
<dbReference type="Pfam" id="PF00089">
    <property type="entry name" value="Trypsin"/>
    <property type="match status" value="1"/>
</dbReference>
<dbReference type="InterPro" id="IPR043504">
    <property type="entry name" value="Peptidase_S1_PA_chymotrypsin"/>
</dbReference>
<feature type="signal peptide" evidence="3">
    <location>
        <begin position="1"/>
        <end position="18"/>
    </location>
</feature>
<keyword evidence="2 5" id="KW-0645">Protease</keyword>
<evidence type="ECO:0000259" key="4">
    <source>
        <dbReference type="PROSITE" id="PS50240"/>
    </source>
</evidence>
<keyword evidence="2" id="KW-0378">Hydrolase</keyword>
<evidence type="ECO:0000256" key="1">
    <source>
        <dbReference type="ARBA" id="ARBA00023157"/>
    </source>
</evidence>
<dbReference type="PRINTS" id="PR00722">
    <property type="entry name" value="CHYMOTRYPSIN"/>
</dbReference>
<dbReference type="AlphaFoldDB" id="A0AB38ZE43"/>
<evidence type="ECO:0000256" key="2">
    <source>
        <dbReference type="RuleBase" id="RU363034"/>
    </source>
</evidence>
<protein>
    <submittedName>
        <fullName evidence="5">Venom S1 protease 1</fullName>
    </submittedName>
</protein>
<dbReference type="SUPFAM" id="SSF50494">
    <property type="entry name" value="Trypsin-like serine proteases"/>
    <property type="match status" value="1"/>
</dbReference>
<dbReference type="EMBL" id="PP510769">
    <property type="protein sequence ID" value="WXH71694.1"/>
    <property type="molecule type" value="mRNA"/>
</dbReference>
<name>A0AB38ZE43_9HEMI</name>
<keyword evidence="2" id="KW-0720">Serine protease</keyword>
<dbReference type="PROSITE" id="PS00135">
    <property type="entry name" value="TRYPSIN_SER"/>
    <property type="match status" value="1"/>
</dbReference>
<reference evidence="5" key="1">
    <citation type="submission" date="2024-03" db="EMBL/GenBank/DDBJ databases">
        <authorList>
            <person name="Jin J.A."/>
            <person name="King G.A."/>
            <person name="Walker A."/>
        </authorList>
    </citation>
    <scope>NUCLEOTIDE SEQUENCE</scope>
</reference>
<dbReference type="FunFam" id="2.40.10.10:FF:000068">
    <property type="entry name" value="transmembrane protease serine 2"/>
    <property type="match status" value="1"/>
</dbReference>
<dbReference type="PANTHER" id="PTHR24252:SF7">
    <property type="entry name" value="HYALIN"/>
    <property type="match status" value="1"/>
</dbReference>
<dbReference type="PROSITE" id="PS51257">
    <property type="entry name" value="PROKAR_LIPOPROTEIN"/>
    <property type="match status" value="1"/>
</dbReference>
<dbReference type="CDD" id="cd00190">
    <property type="entry name" value="Tryp_SPc"/>
    <property type="match status" value="1"/>
</dbReference>
<dbReference type="InterPro" id="IPR009003">
    <property type="entry name" value="Peptidase_S1_PA"/>
</dbReference>
<keyword evidence="1" id="KW-1015">Disulfide bond</keyword>
<dbReference type="InterPro" id="IPR001314">
    <property type="entry name" value="Peptidase_S1A"/>
</dbReference>
<dbReference type="PROSITE" id="PS50240">
    <property type="entry name" value="TRYPSIN_DOM"/>
    <property type="match status" value="1"/>
</dbReference>
<dbReference type="Gene3D" id="2.40.10.10">
    <property type="entry name" value="Trypsin-like serine proteases"/>
    <property type="match status" value="1"/>
</dbReference>
<dbReference type="SMART" id="SM00020">
    <property type="entry name" value="Tryp_SPc"/>
    <property type="match status" value="1"/>
</dbReference>
<dbReference type="GO" id="GO:0004252">
    <property type="term" value="F:serine-type endopeptidase activity"/>
    <property type="evidence" value="ECO:0007669"/>
    <property type="project" value="InterPro"/>
</dbReference>
<keyword evidence="3" id="KW-0732">Signal</keyword>
<dbReference type="PROSITE" id="PS00134">
    <property type="entry name" value="TRYPSIN_HIS"/>
    <property type="match status" value="1"/>
</dbReference>
<feature type="domain" description="Peptidase S1" evidence="4">
    <location>
        <begin position="151"/>
        <end position="385"/>
    </location>
</feature>
<proteinExistence type="evidence at transcript level"/>
<dbReference type="GO" id="GO:0006508">
    <property type="term" value="P:proteolysis"/>
    <property type="evidence" value="ECO:0007669"/>
    <property type="project" value="UniProtKB-KW"/>
</dbReference>
<evidence type="ECO:0000256" key="3">
    <source>
        <dbReference type="SAM" id="SignalP"/>
    </source>
</evidence>
<sequence length="396" mass="44077">MRGPCMILSLLLVACTYAIKVPTDGKIVTLIPQTGTGVKETFWELITERGSKMVLICLFKTYSCRLGAIKVFDGEYLSQHCPEVGQLVLRNSVRDKMSVTILNSGKSAVAYCQVTATKPYIDMPEPVIDSSEHGTSKSATCGRRNHPVRRIVNGKLAGINEFTFAGLLMFFDTRFPFCGCSIITERHALTAAHCTDPFKDRLLAVVVGEHDVRTYKETQYTEVHKVLRILQHPDYSNKKNKADITVVELSTVIKFHNFVGPVCLPNAQKNLIDEIVKVMGWGLTRDKSEGGKASAELRHVNLRIIDPDVCKVIYGIDTTELTQICTYNNEKDSCQGDSGGPLVHEENGRYVQVALVSYGRKCGSTDPAVNTDVAFYMPWIKEQISKCSHRVNLRHA</sequence>
<dbReference type="PANTHER" id="PTHR24252">
    <property type="entry name" value="ACROSIN-RELATED"/>
    <property type="match status" value="1"/>
</dbReference>
<feature type="chain" id="PRO_5044282604" evidence="3">
    <location>
        <begin position="19"/>
        <end position="396"/>
    </location>
</feature>
<evidence type="ECO:0000313" key="5">
    <source>
        <dbReference type="EMBL" id="WXH71694.1"/>
    </source>
</evidence>
<organism evidence="5">
    <name type="scientific">Ectomocoris sp</name>
    <dbReference type="NCBI Taxonomy" id="3104572"/>
    <lineage>
        <taxon>Eukaryota</taxon>
        <taxon>Metazoa</taxon>
        <taxon>Ecdysozoa</taxon>
        <taxon>Arthropoda</taxon>
        <taxon>Hexapoda</taxon>
        <taxon>Insecta</taxon>
        <taxon>Pterygota</taxon>
        <taxon>Neoptera</taxon>
        <taxon>Paraneoptera</taxon>
        <taxon>Hemiptera</taxon>
        <taxon>Heteroptera</taxon>
        <taxon>Panheteroptera</taxon>
        <taxon>Cimicomorpha</taxon>
        <taxon>Reduviidae</taxon>
        <taxon>Peiratinae</taxon>
        <taxon>Ectomocoris</taxon>
    </lineage>
</organism>